<dbReference type="GO" id="GO:0016491">
    <property type="term" value="F:oxidoreductase activity"/>
    <property type="evidence" value="ECO:0007669"/>
    <property type="project" value="InterPro"/>
</dbReference>
<dbReference type="InterPro" id="IPR025380">
    <property type="entry name" value="DUF4369"/>
</dbReference>
<dbReference type="RefSeq" id="WP_105727445.1">
    <property type="nucleotide sequence ID" value="NZ_PVBS01000004.1"/>
</dbReference>
<dbReference type="EMBL" id="PVBS01000004">
    <property type="protein sequence ID" value="PRD52009.1"/>
    <property type="molecule type" value="Genomic_DNA"/>
</dbReference>
<evidence type="ECO:0000256" key="4">
    <source>
        <dbReference type="ARBA" id="ARBA00023284"/>
    </source>
</evidence>
<evidence type="ECO:0000313" key="6">
    <source>
        <dbReference type="EMBL" id="PRD52009.1"/>
    </source>
</evidence>
<organism evidence="6 7">
    <name type="scientific">Sphingobacterium gobiense</name>
    <dbReference type="NCBI Taxonomy" id="1382456"/>
    <lineage>
        <taxon>Bacteria</taxon>
        <taxon>Pseudomonadati</taxon>
        <taxon>Bacteroidota</taxon>
        <taxon>Sphingobacteriia</taxon>
        <taxon>Sphingobacteriales</taxon>
        <taxon>Sphingobacteriaceae</taxon>
        <taxon>Sphingobacterium</taxon>
    </lineage>
</organism>
<dbReference type="Gene3D" id="3.40.30.10">
    <property type="entry name" value="Glutaredoxin"/>
    <property type="match status" value="1"/>
</dbReference>
<accession>A0A2S9JGD9</accession>
<dbReference type="Pfam" id="PF14289">
    <property type="entry name" value="DUF4369"/>
    <property type="match status" value="1"/>
</dbReference>
<dbReference type="AlphaFoldDB" id="A0A2S9JGD9"/>
<keyword evidence="2" id="KW-0201">Cytochrome c-type biogenesis</keyword>
<protein>
    <recommendedName>
        <fullName evidence="5">Thioredoxin domain-containing protein</fullName>
    </recommendedName>
</protein>
<dbReference type="InterPro" id="IPR013740">
    <property type="entry name" value="Redoxin"/>
</dbReference>
<proteinExistence type="predicted"/>
<dbReference type="CDD" id="cd02966">
    <property type="entry name" value="TlpA_like_family"/>
    <property type="match status" value="1"/>
</dbReference>
<evidence type="ECO:0000256" key="2">
    <source>
        <dbReference type="ARBA" id="ARBA00022748"/>
    </source>
</evidence>
<dbReference type="Pfam" id="PF08534">
    <property type="entry name" value="Redoxin"/>
    <property type="match status" value="1"/>
</dbReference>
<dbReference type="SUPFAM" id="SSF52833">
    <property type="entry name" value="Thioredoxin-like"/>
    <property type="match status" value="1"/>
</dbReference>
<comment type="caution">
    <text evidence="6">The sequence shown here is derived from an EMBL/GenBank/DDBJ whole genome shotgun (WGS) entry which is preliminary data.</text>
</comment>
<dbReference type="PROSITE" id="PS51352">
    <property type="entry name" value="THIOREDOXIN_2"/>
    <property type="match status" value="1"/>
</dbReference>
<dbReference type="PANTHER" id="PTHR42852:SF6">
    <property type="entry name" value="THIOL:DISULFIDE INTERCHANGE PROTEIN DSBE"/>
    <property type="match status" value="1"/>
</dbReference>
<dbReference type="Proteomes" id="UP000238642">
    <property type="component" value="Unassembled WGS sequence"/>
</dbReference>
<evidence type="ECO:0000259" key="5">
    <source>
        <dbReference type="PROSITE" id="PS51352"/>
    </source>
</evidence>
<sequence length="399" mass="44763">MISLQSIKKGIIPAIAIVVMASCGQAEKTEYHIKGSIAGVETGMLKMIRYNDEDRTSETLDSVQLKDGTFAFSGKLAHPEMLSFLVTPGNWRFMAFIENGDLTLEADTTGAAHYDYSEYGGAKGANIETIQVIGSSSHDQYLSYQNDAKNVAFKSALKEIHARYEKPGITAKEQDEVRSEVDSIRKLQQAWEIDWIGKFVDDHPESVVGPYLFYNHYIFNTSLPLQQMEAIVASFEGEATQSAHYKLLDKDVKKRSALMPGNSAPDFTALRPDSTEFALSSLRGKHVLLDFWASWCVPCRKAIPHWKEVYAKYQDKGLEIVAVTNDNNWDAWFKALEVEKMPWIQVADDFPIKNMPSRIGTMYMVPALPSYTLLDADGKIVLHNASKEEITGAIEERLK</sequence>
<evidence type="ECO:0000256" key="3">
    <source>
        <dbReference type="ARBA" id="ARBA00023157"/>
    </source>
</evidence>
<keyword evidence="7" id="KW-1185">Reference proteome</keyword>
<evidence type="ECO:0000256" key="1">
    <source>
        <dbReference type="ARBA" id="ARBA00004196"/>
    </source>
</evidence>
<feature type="domain" description="Thioredoxin" evidence="5">
    <location>
        <begin position="258"/>
        <end position="399"/>
    </location>
</feature>
<evidence type="ECO:0000313" key="7">
    <source>
        <dbReference type="Proteomes" id="UP000238642"/>
    </source>
</evidence>
<dbReference type="InterPro" id="IPR036249">
    <property type="entry name" value="Thioredoxin-like_sf"/>
</dbReference>
<name>A0A2S9JGD9_9SPHI</name>
<keyword evidence="4" id="KW-0676">Redox-active center</keyword>
<reference evidence="6 7" key="1">
    <citation type="submission" date="2018-02" db="EMBL/GenBank/DDBJ databases">
        <title>The draft genome of Sphingobacterium gobiense H7.</title>
        <authorList>
            <person name="Li L."/>
            <person name="Liu L."/>
            <person name="Zhang X."/>
            <person name="Wang T."/>
            <person name="Liang L."/>
        </authorList>
    </citation>
    <scope>NUCLEOTIDE SEQUENCE [LARGE SCALE GENOMIC DNA]</scope>
    <source>
        <strain evidence="6 7">ACCC 05757</strain>
    </source>
</reference>
<dbReference type="PANTHER" id="PTHR42852">
    <property type="entry name" value="THIOL:DISULFIDE INTERCHANGE PROTEIN DSBE"/>
    <property type="match status" value="1"/>
</dbReference>
<keyword evidence="3" id="KW-1015">Disulfide bond</keyword>
<dbReference type="GO" id="GO:0030313">
    <property type="term" value="C:cell envelope"/>
    <property type="evidence" value="ECO:0007669"/>
    <property type="project" value="UniProtKB-SubCell"/>
</dbReference>
<comment type="subcellular location">
    <subcellularLocation>
        <location evidence="1">Cell envelope</location>
    </subcellularLocation>
</comment>
<dbReference type="InterPro" id="IPR013766">
    <property type="entry name" value="Thioredoxin_domain"/>
</dbReference>
<dbReference type="OrthoDB" id="1069091at2"/>
<dbReference type="InterPro" id="IPR050553">
    <property type="entry name" value="Thioredoxin_ResA/DsbE_sf"/>
</dbReference>
<dbReference type="GO" id="GO:0017004">
    <property type="term" value="P:cytochrome complex assembly"/>
    <property type="evidence" value="ECO:0007669"/>
    <property type="project" value="UniProtKB-KW"/>
</dbReference>
<gene>
    <name evidence="6" type="ORF">C5749_17070</name>
</gene>